<keyword evidence="2" id="KW-1133">Transmembrane helix</keyword>
<sequence>MIIYYSLISQMVSVEEDDLAGLEDVSSDGEDDNYEAELTDGDSNSTGTGTTTAKRPYKKKARSMCYFLINFLGFCIDMMGLDYLFVMLIFNLLTADSTEPLPLMEGEGKAFRVLGFNQNQRAAFVQILMRFLSLYSVFIC</sequence>
<feature type="transmembrane region" description="Helical" evidence="2">
    <location>
        <begin position="64"/>
        <end position="93"/>
    </location>
</feature>
<dbReference type="GO" id="GO:0003677">
    <property type="term" value="F:DNA binding"/>
    <property type="evidence" value="ECO:0007669"/>
    <property type="project" value="InterPro"/>
</dbReference>
<reference evidence="4 5" key="1">
    <citation type="journal article" date="2023" name="Life. Sci Alliance">
        <title>Evolutionary insights into 3D genome organization and epigenetic landscape of Vigna mungo.</title>
        <authorList>
            <person name="Junaid A."/>
            <person name="Singh B."/>
            <person name="Bhatia S."/>
        </authorList>
    </citation>
    <scope>NUCLEOTIDE SEQUENCE [LARGE SCALE GENOMIC DNA]</scope>
    <source>
        <strain evidence="4">Urdbean</strain>
    </source>
</reference>
<dbReference type="Pfam" id="PF06461">
    <property type="entry name" value="CHDII_SANT-like"/>
    <property type="match status" value="1"/>
</dbReference>
<evidence type="ECO:0000256" key="1">
    <source>
        <dbReference type="SAM" id="MobiDB-lite"/>
    </source>
</evidence>
<dbReference type="GO" id="GO:0006338">
    <property type="term" value="P:chromatin remodeling"/>
    <property type="evidence" value="ECO:0007669"/>
    <property type="project" value="InterPro"/>
</dbReference>
<protein>
    <recommendedName>
        <fullName evidence="3">CHD subfamily II SANT-like domain-containing protein</fullName>
    </recommendedName>
</protein>
<evidence type="ECO:0000313" key="5">
    <source>
        <dbReference type="Proteomes" id="UP001374535"/>
    </source>
</evidence>
<evidence type="ECO:0000259" key="3">
    <source>
        <dbReference type="Pfam" id="PF06461"/>
    </source>
</evidence>
<proteinExistence type="predicted"/>
<keyword evidence="2" id="KW-0812">Transmembrane</keyword>
<keyword evidence="2" id="KW-0472">Membrane</keyword>
<feature type="compositionally biased region" description="Acidic residues" evidence="1">
    <location>
        <begin position="24"/>
        <end position="40"/>
    </location>
</feature>
<dbReference type="InterPro" id="IPR009462">
    <property type="entry name" value="CHD_II_SANT-like"/>
</dbReference>
<evidence type="ECO:0000313" key="4">
    <source>
        <dbReference type="EMBL" id="WVZ18111.1"/>
    </source>
</evidence>
<organism evidence="4 5">
    <name type="scientific">Vigna mungo</name>
    <name type="common">Black gram</name>
    <name type="synonym">Phaseolus mungo</name>
    <dbReference type="NCBI Taxonomy" id="3915"/>
    <lineage>
        <taxon>Eukaryota</taxon>
        <taxon>Viridiplantae</taxon>
        <taxon>Streptophyta</taxon>
        <taxon>Embryophyta</taxon>
        <taxon>Tracheophyta</taxon>
        <taxon>Spermatophyta</taxon>
        <taxon>Magnoliopsida</taxon>
        <taxon>eudicotyledons</taxon>
        <taxon>Gunneridae</taxon>
        <taxon>Pentapetalae</taxon>
        <taxon>rosids</taxon>
        <taxon>fabids</taxon>
        <taxon>Fabales</taxon>
        <taxon>Fabaceae</taxon>
        <taxon>Papilionoideae</taxon>
        <taxon>50 kb inversion clade</taxon>
        <taxon>NPAAA clade</taxon>
        <taxon>indigoferoid/millettioid clade</taxon>
        <taxon>Phaseoleae</taxon>
        <taxon>Vigna</taxon>
    </lineage>
</organism>
<gene>
    <name evidence="4" type="ORF">V8G54_005433</name>
</gene>
<name>A0AAQ3NZQ8_VIGMU</name>
<feature type="region of interest" description="Disordered" evidence="1">
    <location>
        <begin position="24"/>
        <end position="57"/>
    </location>
</feature>
<dbReference type="Proteomes" id="UP001374535">
    <property type="component" value="Chromosome 2"/>
</dbReference>
<feature type="transmembrane region" description="Helical" evidence="2">
    <location>
        <begin position="122"/>
        <end position="139"/>
    </location>
</feature>
<dbReference type="EMBL" id="CP144699">
    <property type="protein sequence ID" value="WVZ18111.1"/>
    <property type="molecule type" value="Genomic_DNA"/>
</dbReference>
<feature type="compositionally biased region" description="Low complexity" evidence="1">
    <location>
        <begin position="41"/>
        <end position="52"/>
    </location>
</feature>
<accession>A0AAQ3NZQ8</accession>
<evidence type="ECO:0000256" key="2">
    <source>
        <dbReference type="SAM" id="Phobius"/>
    </source>
</evidence>
<keyword evidence="5" id="KW-1185">Reference proteome</keyword>
<dbReference type="AlphaFoldDB" id="A0AAQ3NZQ8"/>
<feature type="domain" description="CHD subfamily II SANT-like" evidence="3">
    <location>
        <begin position="95"/>
        <end position="131"/>
    </location>
</feature>